<dbReference type="AlphaFoldDB" id="A0A511N574"/>
<keyword evidence="2" id="KW-1133">Transmembrane helix</keyword>
<proteinExistence type="predicted"/>
<keyword evidence="2" id="KW-0472">Membrane</keyword>
<dbReference type="OrthoDB" id="53569at2"/>
<dbReference type="SUPFAM" id="SSF48452">
    <property type="entry name" value="TPR-like"/>
    <property type="match status" value="1"/>
</dbReference>
<dbReference type="Proteomes" id="UP000321306">
    <property type="component" value="Unassembled WGS sequence"/>
</dbReference>
<reference evidence="4 5" key="1">
    <citation type="submission" date="2019-07" db="EMBL/GenBank/DDBJ databases">
        <title>Whole genome shotgun sequence of Deinococcus cellulosilyticus NBRC 106333.</title>
        <authorList>
            <person name="Hosoyama A."/>
            <person name="Uohara A."/>
            <person name="Ohji S."/>
            <person name="Ichikawa N."/>
        </authorList>
    </citation>
    <scope>NUCLEOTIDE SEQUENCE [LARGE SCALE GENOMIC DNA]</scope>
    <source>
        <strain evidence="4 5">NBRC 106333</strain>
    </source>
</reference>
<keyword evidence="2" id="KW-0812">Transmembrane</keyword>
<evidence type="ECO:0000256" key="2">
    <source>
        <dbReference type="SAM" id="Phobius"/>
    </source>
</evidence>
<evidence type="ECO:0000256" key="1">
    <source>
        <dbReference type="PROSITE-ProRule" id="PRU00339"/>
    </source>
</evidence>
<keyword evidence="1" id="KW-0802">TPR repeat</keyword>
<comment type="caution">
    <text evidence="4">The sequence shown here is derived from an EMBL/GenBank/DDBJ whole genome shotgun (WGS) entry which is preliminary data.</text>
</comment>
<feature type="transmembrane region" description="Helical" evidence="2">
    <location>
        <begin position="340"/>
        <end position="359"/>
    </location>
</feature>
<evidence type="ECO:0000256" key="3">
    <source>
        <dbReference type="SAM" id="SignalP"/>
    </source>
</evidence>
<evidence type="ECO:0000313" key="4">
    <source>
        <dbReference type="EMBL" id="GEM47581.1"/>
    </source>
</evidence>
<feature type="transmembrane region" description="Helical" evidence="2">
    <location>
        <begin position="402"/>
        <end position="421"/>
    </location>
</feature>
<organism evidence="4 5">
    <name type="scientific">Deinococcus cellulosilyticus (strain DSM 18568 / NBRC 106333 / KACC 11606 / 5516J-15)</name>
    <dbReference type="NCBI Taxonomy" id="1223518"/>
    <lineage>
        <taxon>Bacteria</taxon>
        <taxon>Thermotogati</taxon>
        <taxon>Deinococcota</taxon>
        <taxon>Deinococci</taxon>
        <taxon>Deinococcales</taxon>
        <taxon>Deinococcaceae</taxon>
        <taxon>Deinococcus</taxon>
    </lineage>
</organism>
<evidence type="ECO:0000313" key="5">
    <source>
        <dbReference type="Proteomes" id="UP000321306"/>
    </source>
</evidence>
<feature type="transmembrane region" description="Helical" evidence="2">
    <location>
        <begin position="679"/>
        <end position="701"/>
    </location>
</feature>
<dbReference type="InterPro" id="IPR019734">
    <property type="entry name" value="TPR_rpt"/>
</dbReference>
<dbReference type="Gene3D" id="1.25.40.10">
    <property type="entry name" value="Tetratricopeptide repeat domain"/>
    <property type="match status" value="2"/>
</dbReference>
<name>A0A511N574_DEIC1</name>
<dbReference type="EMBL" id="BJXB01000014">
    <property type="protein sequence ID" value="GEM47581.1"/>
    <property type="molecule type" value="Genomic_DNA"/>
</dbReference>
<dbReference type="RefSeq" id="WP_146885950.1">
    <property type="nucleotide sequence ID" value="NZ_BJXB01000014.1"/>
</dbReference>
<feature type="chain" id="PRO_5021731520" evidence="3">
    <location>
        <begin position="19"/>
        <end position="716"/>
    </location>
</feature>
<protein>
    <submittedName>
        <fullName evidence="4">Uncharacterized protein</fullName>
    </submittedName>
</protein>
<feature type="repeat" description="TPR" evidence="1">
    <location>
        <begin position="486"/>
        <end position="519"/>
    </location>
</feature>
<accession>A0A511N574</accession>
<dbReference type="PROSITE" id="PS50005">
    <property type="entry name" value="TPR"/>
    <property type="match status" value="1"/>
</dbReference>
<dbReference type="InterPro" id="IPR011990">
    <property type="entry name" value="TPR-like_helical_dom_sf"/>
</dbReference>
<sequence length="716" mass="81473">MKRLLAVLLFVFLSLVHAQTSRPQAQLSGRTLQGVVNGITQWSVNYPIELGDLHEPIQAGDSIYLPLGSVLDRLSVQTGVVEKRWYFPAEISQLERTESGLLVMVDHGQGIRENFTIQNDKIQERVVYPPRREVLGELEKRARVGLGKNPMKELSLSVTQQLEARVKQDPLNPFLWIFLSQQQLLNRDNASARQNLGEAMRAEVPFFVSVRMAVLLDSMGAPEYADQALTQAKMNWAELGHDPAIPVSAEAWQAYGNALWYSRYLLREGRVERAGVWFKFLREISPRFEGYASTYEQYAGWLEDQGRTGEAIGWRNVERELGENSVFSLGENALLTIRDVARFTVFTLIACYLMVWLTLHLRYLGLQYQELQPYGGLLSGFRNPLMRVRHVIFSYATFSEKLVVLTLFLLCIMALGVWGWADRAQQATQNAALNMGTYGGVWFYSQLDSVSTATSQESSFLRGVAVQLDGDQNRALELYQQAPDVAGALNNQGVMMEVRGDEKAASNLYREALTVDPNLVAAAYNLQLSPSSFETTFQSIYHSGPRLAFPTEIERLRAVSPDLGAEMNHFLRNPWTYLMALPTGWNVYVQALWVTWLLGSTLLTVLLFMVPRPRSARQEIRPWMFRVITVLLPGSGLIDEVWGLLLLIPFVVFCLILGFNHWGYTFPYLYRDINLNLMFALLAGVYAVNVIALVFEEFAFYRRIRRRRDRRKTEVS</sequence>
<feature type="transmembrane region" description="Helical" evidence="2">
    <location>
        <begin position="587"/>
        <end position="610"/>
    </location>
</feature>
<feature type="signal peptide" evidence="3">
    <location>
        <begin position="1"/>
        <end position="18"/>
    </location>
</feature>
<keyword evidence="5" id="KW-1185">Reference proteome</keyword>
<gene>
    <name evidence="4" type="ORF">DC3_32160</name>
</gene>
<feature type="transmembrane region" description="Helical" evidence="2">
    <location>
        <begin position="630"/>
        <end position="659"/>
    </location>
</feature>
<keyword evidence="3" id="KW-0732">Signal</keyword>